<feature type="transmembrane region" description="Helical" evidence="1">
    <location>
        <begin position="28"/>
        <end position="48"/>
    </location>
</feature>
<proteinExistence type="predicted"/>
<protein>
    <recommendedName>
        <fullName evidence="4">Bestrophin homolog</fullName>
    </recommendedName>
</protein>
<evidence type="ECO:0008006" key="4">
    <source>
        <dbReference type="Google" id="ProtNLM"/>
    </source>
</evidence>
<evidence type="ECO:0000313" key="2">
    <source>
        <dbReference type="EMBL" id="KAG5178074.1"/>
    </source>
</evidence>
<keyword evidence="1" id="KW-1133">Transmembrane helix</keyword>
<dbReference type="InterPro" id="IPR021134">
    <property type="entry name" value="Bestrophin-like"/>
</dbReference>
<organism evidence="2 3">
    <name type="scientific">Tribonema minus</name>
    <dbReference type="NCBI Taxonomy" id="303371"/>
    <lineage>
        <taxon>Eukaryota</taxon>
        <taxon>Sar</taxon>
        <taxon>Stramenopiles</taxon>
        <taxon>Ochrophyta</taxon>
        <taxon>PX clade</taxon>
        <taxon>Xanthophyceae</taxon>
        <taxon>Tribonematales</taxon>
        <taxon>Tribonemataceae</taxon>
        <taxon>Tribonema</taxon>
    </lineage>
</organism>
<evidence type="ECO:0000256" key="1">
    <source>
        <dbReference type="SAM" id="Phobius"/>
    </source>
</evidence>
<dbReference type="AlphaFoldDB" id="A0A836C9Z5"/>
<feature type="transmembrane region" description="Helical" evidence="1">
    <location>
        <begin position="249"/>
        <end position="267"/>
    </location>
</feature>
<feature type="transmembrane region" description="Helical" evidence="1">
    <location>
        <begin position="68"/>
        <end position="86"/>
    </location>
</feature>
<keyword evidence="1" id="KW-0812">Transmembrane</keyword>
<feature type="transmembrane region" description="Helical" evidence="1">
    <location>
        <begin position="279"/>
        <end position="303"/>
    </location>
</feature>
<reference evidence="2" key="1">
    <citation type="submission" date="2021-02" db="EMBL/GenBank/DDBJ databases">
        <title>First Annotated Genome of the Yellow-green Alga Tribonema minus.</title>
        <authorList>
            <person name="Mahan K.M."/>
        </authorList>
    </citation>
    <scope>NUCLEOTIDE SEQUENCE</scope>
    <source>
        <strain evidence="2">UTEX B ZZ1240</strain>
    </source>
</reference>
<dbReference type="Proteomes" id="UP000664859">
    <property type="component" value="Unassembled WGS sequence"/>
</dbReference>
<sequence>MKFAKAIGLIDHPQSSQPFTYSGTVFEILVWDVKLWFLIGWMLFWLILRHTGCIDPAEIPTVAGKYLGYNQAVLSFLLVFFLNSTYNEFKEQGRAAVAGGSPSGTAVIMAKVFFKHEPALQERVVRLVNAAHYLSWMDLAHYYSWTELLERGLLTKVEISALKSIPASKKSPIAMVWAMEEVAAYAERQERALEQWLALPDAQRLGSKPAAVHDLVMMRLIDSLNEGRSRYNALAICRSVQVPTIYTHMLFWLMTVFLLVLGFYAGIGSETSADEVADQSWWIGGYILVTLSFLGVFDVAMALREPFGIDSGLDIDPLIFVEGNMKTHKAILDMPTMLELEQPQKPSFDMFMRSKPAELAGDFAPAARGPSYVSTYKAPDNSEMRKMLSARLPKDAE</sequence>
<keyword evidence="1" id="KW-0472">Membrane</keyword>
<accession>A0A836C9Z5</accession>
<keyword evidence="3" id="KW-1185">Reference proteome</keyword>
<dbReference type="EMBL" id="JAFCMP010000518">
    <property type="protein sequence ID" value="KAG5178074.1"/>
    <property type="molecule type" value="Genomic_DNA"/>
</dbReference>
<name>A0A836C9Z5_9STRA</name>
<comment type="caution">
    <text evidence="2">The sequence shown here is derived from an EMBL/GenBank/DDBJ whole genome shotgun (WGS) entry which is preliminary data.</text>
</comment>
<gene>
    <name evidence="2" type="ORF">JKP88DRAFT_330676</name>
</gene>
<evidence type="ECO:0000313" key="3">
    <source>
        <dbReference type="Proteomes" id="UP000664859"/>
    </source>
</evidence>
<dbReference type="GO" id="GO:0005254">
    <property type="term" value="F:chloride channel activity"/>
    <property type="evidence" value="ECO:0007669"/>
    <property type="project" value="InterPro"/>
</dbReference>
<dbReference type="Pfam" id="PF01062">
    <property type="entry name" value="Bestrophin"/>
    <property type="match status" value="1"/>
</dbReference>